<name>A0ABQ5S211_9CHLO</name>
<dbReference type="Pfam" id="PF13202">
    <property type="entry name" value="EF-hand_5"/>
    <property type="match status" value="1"/>
</dbReference>
<reference evidence="3 4" key="1">
    <citation type="journal article" date="2023" name="IScience">
        <title>Expanded male sex-determining region conserved during the evolution of homothallism in the green alga Volvox.</title>
        <authorList>
            <person name="Yamamoto K."/>
            <person name="Matsuzaki R."/>
            <person name="Mahakham W."/>
            <person name="Heman W."/>
            <person name="Sekimoto H."/>
            <person name="Kawachi M."/>
            <person name="Minakuchi Y."/>
            <person name="Toyoda A."/>
            <person name="Nozaki H."/>
        </authorList>
    </citation>
    <scope>NUCLEOTIDE SEQUENCE [LARGE SCALE GENOMIC DNA]</scope>
    <source>
        <strain evidence="3 4">NIES-4468</strain>
    </source>
</reference>
<keyword evidence="1" id="KW-0106">Calcium</keyword>
<dbReference type="InterPro" id="IPR011992">
    <property type="entry name" value="EF-hand-dom_pair"/>
</dbReference>
<dbReference type="PROSITE" id="PS50222">
    <property type="entry name" value="EF_HAND_2"/>
    <property type="match status" value="2"/>
</dbReference>
<evidence type="ECO:0000256" key="1">
    <source>
        <dbReference type="ARBA" id="ARBA00022837"/>
    </source>
</evidence>
<evidence type="ECO:0000259" key="2">
    <source>
        <dbReference type="PROSITE" id="PS50222"/>
    </source>
</evidence>
<dbReference type="Proteomes" id="UP001165090">
    <property type="component" value="Unassembled WGS sequence"/>
</dbReference>
<accession>A0ABQ5S211</accession>
<dbReference type="CDD" id="cd00051">
    <property type="entry name" value="EFh"/>
    <property type="match status" value="1"/>
</dbReference>
<dbReference type="InterPro" id="IPR002048">
    <property type="entry name" value="EF_hand_dom"/>
</dbReference>
<organism evidence="3 4">
    <name type="scientific">Volvox africanus</name>
    <dbReference type="NCBI Taxonomy" id="51714"/>
    <lineage>
        <taxon>Eukaryota</taxon>
        <taxon>Viridiplantae</taxon>
        <taxon>Chlorophyta</taxon>
        <taxon>core chlorophytes</taxon>
        <taxon>Chlorophyceae</taxon>
        <taxon>CS clade</taxon>
        <taxon>Chlamydomonadales</taxon>
        <taxon>Volvocaceae</taxon>
        <taxon>Volvox</taxon>
    </lineage>
</organism>
<dbReference type="Gene3D" id="1.10.238.10">
    <property type="entry name" value="EF-hand"/>
    <property type="match status" value="2"/>
</dbReference>
<dbReference type="InterPro" id="IPR018247">
    <property type="entry name" value="EF_Hand_1_Ca_BS"/>
</dbReference>
<dbReference type="SMART" id="SM00054">
    <property type="entry name" value="EFh"/>
    <property type="match status" value="4"/>
</dbReference>
<dbReference type="SUPFAM" id="SSF47473">
    <property type="entry name" value="EF-hand"/>
    <property type="match status" value="1"/>
</dbReference>
<dbReference type="Pfam" id="PF13499">
    <property type="entry name" value="EF-hand_7"/>
    <property type="match status" value="1"/>
</dbReference>
<evidence type="ECO:0000313" key="3">
    <source>
        <dbReference type="EMBL" id="GLI63779.1"/>
    </source>
</evidence>
<keyword evidence="4" id="KW-1185">Reference proteome</keyword>
<feature type="domain" description="EF-hand" evidence="2">
    <location>
        <begin position="169"/>
        <end position="204"/>
    </location>
</feature>
<gene>
    <name evidence="3" type="ORF">VaNZ11_006860</name>
</gene>
<sequence length="216" mass="23142">MRQAIVLCSASGRASSRFIAAKDRTGNPHGASDAVLARRSVLLGLAAGMASLTYSAKGARAARPLLSDLVRPLVQKMDANGDGLLDVDEVREALQRNGGLTVPRETVVRDVMAPVDFNNDAVLSVDEFSRGMALELGVDDRWMRLMERDGEDGISLEELQLGLGDLGQRGRDVVPAAFKMVDKNRNGRLDRGEAQDAMNLIAAGVTGDFGFDDGEE</sequence>
<comment type="caution">
    <text evidence="3">The sequence shown here is derived from an EMBL/GenBank/DDBJ whole genome shotgun (WGS) entry which is preliminary data.</text>
</comment>
<feature type="domain" description="EF-hand" evidence="2">
    <location>
        <begin position="75"/>
        <end position="100"/>
    </location>
</feature>
<dbReference type="PROSITE" id="PS00018">
    <property type="entry name" value="EF_HAND_1"/>
    <property type="match status" value="1"/>
</dbReference>
<protein>
    <recommendedName>
        <fullName evidence="2">EF-hand domain-containing protein</fullName>
    </recommendedName>
</protein>
<dbReference type="EMBL" id="BSDZ01000016">
    <property type="protein sequence ID" value="GLI63779.1"/>
    <property type="molecule type" value="Genomic_DNA"/>
</dbReference>
<proteinExistence type="predicted"/>
<evidence type="ECO:0000313" key="4">
    <source>
        <dbReference type="Proteomes" id="UP001165090"/>
    </source>
</evidence>